<sequence length="415" mass="45246">MTLFTLVWNYLKARPLNTAINIILLSLGIAVVTILLLFNTQLEQKITDNARGIDLVVGAKGSPLQLILCNIFHVDFPTGNIKLKEAEKIARNRLVKRAIPLALGDSYQTYRIVGTTRDYADLYKGELAQGDWWEHPLDVTIGANVQSLTQLKIGDTFASSHGLTTTGDDHKDHLYKVKGVLKKNNTVLDNIILTAVESIWEVHEHADTTSHAHETSNSPAMPSRLVPSVAANDSVKEVTSLLLQYRSPMGAIQLPRMVNAQSSLQAASPAFETARLFSILGVGADIIMAFAYVLIVISGLSIFIALYNSLKERRYDMAIMRSMGATRTKLFVSVLLEGGLLTFLGSAIGLLMGHGVLMLLNTLVEETQKAGIGGMVFYSQEWIILGGSLLLGLVCALIPAIQAYRTDISKVLASN</sequence>
<name>A0A385STL9_9BACT</name>
<dbReference type="Pfam" id="PF12704">
    <property type="entry name" value="MacB_PCD"/>
    <property type="match status" value="1"/>
</dbReference>
<dbReference type="RefSeq" id="WP_119757808.1">
    <property type="nucleotide sequence ID" value="NZ_CP032382.1"/>
</dbReference>
<evidence type="ECO:0000256" key="1">
    <source>
        <dbReference type="ARBA" id="ARBA00004651"/>
    </source>
</evidence>
<feature type="domain" description="MacB-like periplasmic core" evidence="8">
    <location>
        <begin position="18"/>
        <end position="195"/>
    </location>
</feature>
<dbReference type="OrthoDB" id="9784014at2"/>
<dbReference type="KEGG" id="chk:D4L85_29960"/>
<organism evidence="9 10">
    <name type="scientific">Chryseolinea soli</name>
    <dbReference type="NCBI Taxonomy" id="2321403"/>
    <lineage>
        <taxon>Bacteria</taxon>
        <taxon>Pseudomonadati</taxon>
        <taxon>Bacteroidota</taxon>
        <taxon>Cytophagia</taxon>
        <taxon>Cytophagales</taxon>
        <taxon>Fulvivirgaceae</taxon>
        <taxon>Chryseolinea</taxon>
    </lineage>
</organism>
<evidence type="ECO:0000256" key="4">
    <source>
        <dbReference type="ARBA" id="ARBA00022989"/>
    </source>
</evidence>
<evidence type="ECO:0000259" key="8">
    <source>
        <dbReference type="Pfam" id="PF12704"/>
    </source>
</evidence>
<evidence type="ECO:0000259" key="7">
    <source>
        <dbReference type="Pfam" id="PF02687"/>
    </source>
</evidence>
<dbReference type="Proteomes" id="UP000266183">
    <property type="component" value="Chromosome"/>
</dbReference>
<feature type="domain" description="ABC3 transporter permease C-terminal" evidence="7">
    <location>
        <begin position="289"/>
        <end position="407"/>
    </location>
</feature>
<evidence type="ECO:0000256" key="2">
    <source>
        <dbReference type="ARBA" id="ARBA00022475"/>
    </source>
</evidence>
<gene>
    <name evidence="9" type="ORF">D4L85_29960</name>
</gene>
<comment type="subcellular location">
    <subcellularLocation>
        <location evidence="1">Cell membrane</location>
        <topology evidence="1">Multi-pass membrane protein</topology>
    </subcellularLocation>
</comment>
<keyword evidence="5 6" id="KW-0472">Membrane</keyword>
<proteinExistence type="predicted"/>
<dbReference type="InterPro" id="IPR051125">
    <property type="entry name" value="ABC-4/HrtB_transporter"/>
</dbReference>
<feature type="transmembrane region" description="Helical" evidence="6">
    <location>
        <begin position="286"/>
        <end position="310"/>
    </location>
</feature>
<feature type="transmembrane region" description="Helical" evidence="6">
    <location>
        <begin position="382"/>
        <end position="401"/>
    </location>
</feature>
<keyword evidence="10" id="KW-1185">Reference proteome</keyword>
<keyword evidence="2" id="KW-1003">Cell membrane</keyword>
<feature type="transmembrane region" description="Helical" evidence="6">
    <location>
        <begin position="330"/>
        <end position="352"/>
    </location>
</feature>
<dbReference type="PANTHER" id="PTHR43738">
    <property type="entry name" value="ABC TRANSPORTER, MEMBRANE PROTEIN"/>
    <property type="match status" value="1"/>
</dbReference>
<dbReference type="Pfam" id="PF02687">
    <property type="entry name" value="FtsX"/>
    <property type="match status" value="1"/>
</dbReference>
<dbReference type="GO" id="GO:0005886">
    <property type="term" value="C:plasma membrane"/>
    <property type="evidence" value="ECO:0007669"/>
    <property type="project" value="UniProtKB-SubCell"/>
</dbReference>
<accession>A0A385STL9</accession>
<dbReference type="PANTHER" id="PTHR43738:SF2">
    <property type="entry name" value="ABC TRANSPORTER PERMEASE"/>
    <property type="match status" value="1"/>
</dbReference>
<reference evidence="10" key="1">
    <citation type="submission" date="2018-09" db="EMBL/GenBank/DDBJ databases">
        <title>Chryseolinea sp. KIS68-18 isolated from soil.</title>
        <authorList>
            <person name="Weon H.-Y."/>
            <person name="Kwon S.-W."/>
            <person name="Lee S.A."/>
        </authorList>
    </citation>
    <scope>NUCLEOTIDE SEQUENCE [LARGE SCALE GENOMIC DNA]</scope>
    <source>
        <strain evidence="10">KIS68-18</strain>
    </source>
</reference>
<dbReference type="InterPro" id="IPR003838">
    <property type="entry name" value="ABC3_permease_C"/>
</dbReference>
<evidence type="ECO:0000256" key="3">
    <source>
        <dbReference type="ARBA" id="ARBA00022692"/>
    </source>
</evidence>
<dbReference type="AlphaFoldDB" id="A0A385STL9"/>
<evidence type="ECO:0000256" key="6">
    <source>
        <dbReference type="SAM" id="Phobius"/>
    </source>
</evidence>
<protein>
    <submittedName>
        <fullName evidence="9">ABC transporter permease</fullName>
    </submittedName>
</protein>
<evidence type="ECO:0000313" key="10">
    <source>
        <dbReference type="Proteomes" id="UP000266183"/>
    </source>
</evidence>
<keyword evidence="4 6" id="KW-1133">Transmembrane helix</keyword>
<dbReference type="EMBL" id="CP032382">
    <property type="protein sequence ID" value="AYB34549.1"/>
    <property type="molecule type" value="Genomic_DNA"/>
</dbReference>
<dbReference type="InterPro" id="IPR025857">
    <property type="entry name" value="MacB_PCD"/>
</dbReference>
<evidence type="ECO:0000256" key="5">
    <source>
        <dbReference type="ARBA" id="ARBA00023136"/>
    </source>
</evidence>
<evidence type="ECO:0000313" key="9">
    <source>
        <dbReference type="EMBL" id="AYB34549.1"/>
    </source>
</evidence>
<feature type="transmembrane region" description="Helical" evidence="6">
    <location>
        <begin position="20"/>
        <end position="38"/>
    </location>
</feature>
<keyword evidence="3 6" id="KW-0812">Transmembrane</keyword>